<evidence type="ECO:0000313" key="2">
    <source>
        <dbReference type="EMBL" id="KAG0579447.1"/>
    </source>
</evidence>
<comment type="caution">
    <text evidence="2">The sequence shown here is derived from an EMBL/GenBank/DDBJ whole genome shotgun (WGS) entry which is preliminary data.</text>
</comment>
<keyword evidence="1" id="KW-0472">Membrane</keyword>
<sequence length="80" mass="9097">MTSCLHFYVFSFILMWLSSTLGCFVATTSFEFSTFIRTISNTSATPATSPSHVQVCKSFNMNWGWRHQDLMVDVTVLTCK</sequence>
<name>A0A8T0I8S2_CERPU</name>
<feature type="transmembrane region" description="Helical" evidence="1">
    <location>
        <begin position="6"/>
        <end position="27"/>
    </location>
</feature>
<keyword evidence="1" id="KW-1133">Transmembrane helix</keyword>
<keyword evidence="3" id="KW-1185">Reference proteome</keyword>
<gene>
    <name evidence="2" type="ORF">KC19_4G099400</name>
</gene>
<proteinExistence type="predicted"/>
<evidence type="ECO:0000313" key="3">
    <source>
        <dbReference type="Proteomes" id="UP000822688"/>
    </source>
</evidence>
<evidence type="ECO:0000256" key="1">
    <source>
        <dbReference type="SAM" id="Phobius"/>
    </source>
</evidence>
<protein>
    <submittedName>
        <fullName evidence="2">Uncharacterized protein</fullName>
    </submittedName>
</protein>
<reference evidence="2" key="1">
    <citation type="submission" date="2020-06" db="EMBL/GenBank/DDBJ databases">
        <title>WGS assembly of Ceratodon purpureus strain R40.</title>
        <authorList>
            <person name="Carey S.B."/>
            <person name="Jenkins J."/>
            <person name="Shu S."/>
            <person name="Lovell J.T."/>
            <person name="Sreedasyam A."/>
            <person name="Maumus F."/>
            <person name="Tiley G.P."/>
            <person name="Fernandez-Pozo N."/>
            <person name="Barry K."/>
            <person name="Chen C."/>
            <person name="Wang M."/>
            <person name="Lipzen A."/>
            <person name="Daum C."/>
            <person name="Saski C.A."/>
            <person name="Payton A.C."/>
            <person name="Mcbreen J.C."/>
            <person name="Conrad R.E."/>
            <person name="Kollar L.M."/>
            <person name="Olsson S."/>
            <person name="Huttunen S."/>
            <person name="Landis J.B."/>
            <person name="Wickett N.J."/>
            <person name="Johnson M.G."/>
            <person name="Rensing S.A."/>
            <person name="Grimwood J."/>
            <person name="Schmutz J."/>
            <person name="Mcdaniel S.F."/>
        </authorList>
    </citation>
    <scope>NUCLEOTIDE SEQUENCE</scope>
    <source>
        <strain evidence="2">R40</strain>
    </source>
</reference>
<dbReference type="EMBL" id="CM026424">
    <property type="protein sequence ID" value="KAG0579447.1"/>
    <property type="molecule type" value="Genomic_DNA"/>
</dbReference>
<organism evidence="2 3">
    <name type="scientific">Ceratodon purpureus</name>
    <name type="common">Fire moss</name>
    <name type="synonym">Dicranum purpureum</name>
    <dbReference type="NCBI Taxonomy" id="3225"/>
    <lineage>
        <taxon>Eukaryota</taxon>
        <taxon>Viridiplantae</taxon>
        <taxon>Streptophyta</taxon>
        <taxon>Embryophyta</taxon>
        <taxon>Bryophyta</taxon>
        <taxon>Bryophytina</taxon>
        <taxon>Bryopsida</taxon>
        <taxon>Dicranidae</taxon>
        <taxon>Pseudoditrichales</taxon>
        <taxon>Ditrichaceae</taxon>
        <taxon>Ceratodon</taxon>
    </lineage>
</organism>
<keyword evidence="1" id="KW-0812">Transmembrane</keyword>
<dbReference type="AlphaFoldDB" id="A0A8T0I8S2"/>
<accession>A0A8T0I8S2</accession>
<dbReference type="Proteomes" id="UP000822688">
    <property type="component" value="Chromosome 4"/>
</dbReference>